<dbReference type="GO" id="GO:0046872">
    <property type="term" value="F:metal ion binding"/>
    <property type="evidence" value="ECO:0007669"/>
    <property type="project" value="UniProtKB-KW"/>
</dbReference>
<evidence type="ECO:0000256" key="10">
    <source>
        <dbReference type="ARBA" id="ARBA00022833"/>
    </source>
</evidence>
<feature type="disulfide bond" evidence="17">
    <location>
        <begin position="620"/>
        <end position="647"/>
    </location>
</feature>
<evidence type="ECO:0000256" key="17">
    <source>
        <dbReference type="PIRSR" id="PIRSR613273-3"/>
    </source>
</evidence>
<dbReference type="InterPro" id="IPR002870">
    <property type="entry name" value="Peptidase_M12B_N"/>
</dbReference>
<dbReference type="Pfam" id="PF01421">
    <property type="entry name" value="Reprolysin"/>
    <property type="match status" value="1"/>
</dbReference>
<feature type="disulfide bond" evidence="17">
    <location>
        <begin position="533"/>
        <end position="587"/>
    </location>
</feature>
<feature type="disulfide bond" evidence="17">
    <location>
        <begin position="581"/>
        <end position="663"/>
    </location>
</feature>
<dbReference type="SMART" id="SM00209">
    <property type="entry name" value="TSP1"/>
    <property type="match status" value="2"/>
</dbReference>
<dbReference type="InterPro" id="IPR045371">
    <property type="entry name" value="ADAMTS_CR_3"/>
</dbReference>
<evidence type="ECO:0000256" key="16">
    <source>
        <dbReference type="PIRSR" id="PIRSR613273-2"/>
    </source>
</evidence>
<keyword evidence="9" id="KW-0378">Hydrolase</keyword>
<dbReference type="InterPro" id="IPR013273">
    <property type="entry name" value="ADAMTS/ADAMTS-like"/>
</dbReference>
<dbReference type="Pfam" id="PF19236">
    <property type="entry name" value="ADAMTS_CR_3"/>
    <property type="match status" value="1"/>
</dbReference>
<dbReference type="PANTHER" id="PTHR13723:SF200">
    <property type="entry name" value="ADAM METALLOPEPTIDASE WITH THROMBOSPONDIN TYPE 1 MOTIF B, ISOFORM B"/>
    <property type="match status" value="1"/>
</dbReference>
<dbReference type="PROSITE" id="PS50092">
    <property type="entry name" value="TSP1"/>
    <property type="match status" value="2"/>
</dbReference>
<dbReference type="Pfam" id="PF00090">
    <property type="entry name" value="TSP_1"/>
    <property type="match status" value="1"/>
</dbReference>
<dbReference type="SUPFAM" id="SSF55486">
    <property type="entry name" value="Metalloproteases ('zincins'), catalytic domain"/>
    <property type="match status" value="1"/>
</dbReference>
<evidence type="ECO:0000256" key="7">
    <source>
        <dbReference type="ARBA" id="ARBA00022729"/>
    </source>
</evidence>
<feature type="binding site" evidence="16">
    <location>
        <position position="458"/>
    </location>
    <ligand>
        <name>Ca(2+)</name>
        <dbReference type="ChEBI" id="CHEBI:29108"/>
        <label>1</label>
    </ligand>
</feature>
<keyword evidence="14" id="KW-0325">Glycoprotein</keyword>
<evidence type="ECO:0000256" key="15">
    <source>
        <dbReference type="PIRSR" id="PIRSR613273-1"/>
    </source>
</evidence>
<dbReference type="InterPro" id="IPR024079">
    <property type="entry name" value="MetalloPept_cat_dom_sf"/>
</dbReference>
<keyword evidence="4" id="KW-0645">Protease</keyword>
<evidence type="ECO:0000256" key="6">
    <source>
        <dbReference type="ARBA" id="ARBA00022723"/>
    </source>
</evidence>
<name>A0A8J6HCN1_TENMO</name>
<dbReference type="Gene3D" id="2.20.100.10">
    <property type="entry name" value="Thrombospondin type-1 (TSP1) repeat"/>
    <property type="match status" value="2"/>
</dbReference>
<evidence type="ECO:0000256" key="11">
    <source>
        <dbReference type="ARBA" id="ARBA00023049"/>
    </source>
</evidence>
<feature type="binding site" evidence="16">
    <location>
        <position position="544"/>
    </location>
    <ligand>
        <name>Ca(2+)</name>
        <dbReference type="ChEBI" id="CHEBI:29108"/>
        <label>2</label>
    </ligand>
</feature>
<dbReference type="GO" id="GO:0006508">
    <property type="term" value="P:proteolysis"/>
    <property type="evidence" value="ECO:0007669"/>
    <property type="project" value="UniProtKB-KW"/>
</dbReference>
<feature type="binding site" evidence="16">
    <location>
        <position position="666"/>
    </location>
    <ligand>
        <name>Ca(2+)</name>
        <dbReference type="ChEBI" id="CHEBI:29108"/>
        <label>1</label>
    </ligand>
</feature>
<evidence type="ECO:0000256" key="3">
    <source>
        <dbReference type="ARBA" id="ARBA00022530"/>
    </source>
</evidence>
<feature type="disulfide bond" evidence="17">
    <location>
        <begin position="733"/>
        <end position="744"/>
    </location>
</feature>
<dbReference type="Pfam" id="PF01562">
    <property type="entry name" value="Pep_M12B_propep"/>
    <property type="match status" value="1"/>
</dbReference>
<evidence type="ECO:0000259" key="20">
    <source>
        <dbReference type="PROSITE" id="PS50215"/>
    </source>
</evidence>
<dbReference type="InterPro" id="IPR036383">
    <property type="entry name" value="TSP1_rpt_sf"/>
</dbReference>
<evidence type="ECO:0000256" key="12">
    <source>
        <dbReference type="ARBA" id="ARBA00023145"/>
    </source>
</evidence>
<sequence length="1128" mass="127468">MIYFQLLFSGVRVVIKGTIVTKQTILQQHADYFRCQESEKIATCLLIRCSLLSTLRISGTSLAAMGSGDASGRRCLVIWSGAVDLSKLLSWLTLYHATRPSHADRRGVQVQQRVLLRDTVILVTHLQRLPDNRTRRKMGPGAPPNPFKWHWISFLLFFATCATNADKTCTGLYSGVLSSEVHETIPRKVSPRGEYISHNLTSFHDDGQVHFNISLHDKEHLLILEPVRNFLAPALVIERRRRDTHVRSKPSDKSKNCHFQGIVHGQPNSRVAVSTCNGLVSLFELILTTFEKAQKIGQCRANRTHQMSIKRVKSHWRFGVRGPRTINFYADAYAGCCMLHTEHGKYYIEPSHHPMKRIDPGHPHLIYKRSAVVSGHSKKKKKRKRRKHFRDCGTREPRKMSELEWQKQLGKVKVQEKKHKNKHKIDIPSVHQSQMKKHKYKKVDGREKRSVSKPQYVETLLVADPTMVEFHEDGDIETYLLTIMNMVSSLYMDPSIGNLIKVVVVKIVLIDDPLSEPELNVSVNADQTLKNFCKWQKNLNPGNDSHPHHHDVAILITRKDICARQNVPCNTLGVAHVAGMCKSGRSCSVNEDNGITLAHTIAHEMGHNFGMYHDTEKIGCKGRQGNTSHIMTPSFEADTVGVSWSRCSRRDITNFLDKGLGQCLQDEPEDSEEYEYPELPPGAMYNADYQCRFQFGGEATVCSPLDEICSRLWCLVNDTCTTQLRPAAPGTNCGKHKWCQDQKCVPIMEPPVAIDGGWGEWSSWSECSRTCGAGVSVTQRECDHPTPTAGGRFCTGERRRYRICNTDPCPDNSPTFRAVQCSRYNKQPYEGRTYEWQPYFDQDEPCQLFCSDANETVIVPWGEYAADGTPCNVGSRDVCISGICRKVGCDWVVDSTAHEDDCGICQGDGTKCDKIEGLYSKQSYSPGYREVVVIPPGARNIRIEEKDHSQNYISIGSALAKKFYLNGKRHITLPGEYTVAGAQALYERDNQLEKIRIPGPIREPIVVYVIFRGKVHNPGVEYKYSIWKRETTHQLKYTWIMGDWSQCSATCGGGVQHRRPLCRESTVGAVPSVIDGTSTIVDEVMCDVTERPEKWSRTCNDDPCPTHWWVGPWQSCPVTCANKVCIES</sequence>
<keyword evidence="3" id="KW-0272">Extracellular matrix</keyword>
<evidence type="ECO:0000256" key="9">
    <source>
        <dbReference type="ARBA" id="ARBA00022801"/>
    </source>
</evidence>
<dbReference type="GO" id="GO:0031012">
    <property type="term" value="C:extracellular matrix"/>
    <property type="evidence" value="ECO:0007669"/>
    <property type="project" value="TreeGrafter"/>
</dbReference>
<keyword evidence="8" id="KW-0677">Repeat</keyword>
<dbReference type="Gene3D" id="3.40.390.10">
    <property type="entry name" value="Collagenase (Catalytic Domain)"/>
    <property type="match status" value="1"/>
</dbReference>
<feature type="binding site" evidence="16">
    <location>
        <position position="458"/>
    </location>
    <ligand>
        <name>Ca(2+)</name>
        <dbReference type="ChEBI" id="CHEBI:29108"/>
        <label>2</label>
    </ligand>
</feature>
<keyword evidence="13 17" id="KW-1015">Disulfide bond</keyword>
<dbReference type="EMBL" id="JABDTM020026364">
    <property type="protein sequence ID" value="KAH0812023.1"/>
    <property type="molecule type" value="Genomic_DNA"/>
</dbReference>
<evidence type="ECO:0000256" key="8">
    <source>
        <dbReference type="ARBA" id="ARBA00022737"/>
    </source>
</evidence>
<dbReference type="InterPro" id="IPR006586">
    <property type="entry name" value="ADAM_Cys-rich"/>
</dbReference>
<feature type="binding site" evidence="16 18">
    <location>
        <position position="613"/>
    </location>
    <ligand>
        <name>Zn(2+)</name>
        <dbReference type="ChEBI" id="CHEBI:29105"/>
        <note>catalytic</note>
    </ligand>
</feature>
<comment type="caution">
    <text evidence="18">Lacks conserved residue(s) required for the propagation of feature annotation.</text>
</comment>
<keyword evidence="5" id="KW-0165">Cleavage on pair of basic residues</keyword>
<dbReference type="AlphaFoldDB" id="A0A8J6HCN1"/>
<evidence type="ECO:0000256" key="13">
    <source>
        <dbReference type="ARBA" id="ARBA00023157"/>
    </source>
</evidence>
<keyword evidence="12" id="KW-0865">Zymogen</keyword>
<dbReference type="InterPro" id="IPR001590">
    <property type="entry name" value="Peptidase_M12B"/>
</dbReference>
<evidence type="ECO:0000256" key="19">
    <source>
        <dbReference type="SAM" id="MobiDB-lite"/>
    </source>
</evidence>
<dbReference type="Proteomes" id="UP000719412">
    <property type="component" value="Unassembled WGS sequence"/>
</dbReference>
<feature type="compositionally biased region" description="Basic residues" evidence="19">
    <location>
        <begin position="376"/>
        <end position="389"/>
    </location>
</feature>
<evidence type="ECO:0000256" key="18">
    <source>
        <dbReference type="PROSITE-ProRule" id="PRU00276"/>
    </source>
</evidence>
<evidence type="ECO:0000256" key="5">
    <source>
        <dbReference type="ARBA" id="ARBA00022685"/>
    </source>
</evidence>
<reference evidence="21" key="1">
    <citation type="journal article" date="2020" name="J Insects Food Feed">
        <title>The yellow mealworm (Tenebrio molitor) genome: a resource for the emerging insects as food and feed industry.</title>
        <authorList>
            <person name="Eriksson T."/>
            <person name="Andere A."/>
            <person name="Kelstrup H."/>
            <person name="Emery V."/>
            <person name="Picard C."/>
        </authorList>
    </citation>
    <scope>NUCLEOTIDE SEQUENCE</scope>
    <source>
        <strain evidence="21">Stoneville</strain>
        <tissue evidence="21">Whole head</tissue>
    </source>
</reference>
<feature type="disulfide bond" evidence="17">
    <location>
        <begin position="709"/>
        <end position="739"/>
    </location>
</feature>
<dbReference type="CDD" id="cd04273">
    <property type="entry name" value="ZnMc_ADAMTS_like"/>
    <property type="match status" value="1"/>
</dbReference>
<dbReference type="GO" id="GO:0004222">
    <property type="term" value="F:metalloendopeptidase activity"/>
    <property type="evidence" value="ECO:0007669"/>
    <property type="project" value="InterPro"/>
</dbReference>
<keyword evidence="10 16" id="KW-0862">Zinc</keyword>
<organism evidence="21 22">
    <name type="scientific">Tenebrio molitor</name>
    <name type="common">Yellow mealworm beetle</name>
    <dbReference type="NCBI Taxonomy" id="7067"/>
    <lineage>
        <taxon>Eukaryota</taxon>
        <taxon>Metazoa</taxon>
        <taxon>Ecdysozoa</taxon>
        <taxon>Arthropoda</taxon>
        <taxon>Hexapoda</taxon>
        <taxon>Insecta</taxon>
        <taxon>Pterygota</taxon>
        <taxon>Neoptera</taxon>
        <taxon>Endopterygota</taxon>
        <taxon>Coleoptera</taxon>
        <taxon>Polyphaga</taxon>
        <taxon>Cucujiformia</taxon>
        <taxon>Tenebrionidae</taxon>
        <taxon>Tenebrio</taxon>
    </lineage>
</organism>
<comment type="caution">
    <text evidence="21">The sequence shown here is derived from an EMBL/GenBank/DDBJ whole genome shotgun (WGS) entry which is preliminary data.</text>
</comment>
<feature type="domain" description="Peptidase M12B" evidence="20">
    <location>
        <begin position="455"/>
        <end position="668"/>
    </location>
</feature>
<dbReference type="SUPFAM" id="SSF82895">
    <property type="entry name" value="TSP-1 type 1 repeat"/>
    <property type="match status" value="2"/>
</dbReference>
<keyword evidence="11" id="KW-0482">Metalloprotease</keyword>
<evidence type="ECO:0000313" key="21">
    <source>
        <dbReference type="EMBL" id="KAH0812023.1"/>
    </source>
</evidence>
<dbReference type="Gene3D" id="2.60.120.830">
    <property type="match status" value="1"/>
</dbReference>
<dbReference type="Pfam" id="PF19030">
    <property type="entry name" value="TSP1_ADAMTS"/>
    <property type="match status" value="1"/>
</dbReference>
<comment type="cofactor">
    <cofactor evidence="16">
        <name>Zn(2+)</name>
        <dbReference type="ChEBI" id="CHEBI:29105"/>
    </cofactor>
    <text evidence="16">Binds 1 zinc ion per subunit.</text>
</comment>
<reference evidence="21" key="2">
    <citation type="submission" date="2021-08" db="EMBL/GenBank/DDBJ databases">
        <authorList>
            <person name="Eriksson T."/>
        </authorList>
    </citation>
    <scope>NUCLEOTIDE SEQUENCE</scope>
    <source>
        <strain evidence="21">Stoneville</strain>
        <tissue evidence="21">Whole head</tissue>
    </source>
</reference>
<feature type="disulfide bond" evidence="17">
    <location>
        <begin position="562"/>
        <end position="569"/>
    </location>
</feature>
<evidence type="ECO:0000256" key="2">
    <source>
        <dbReference type="ARBA" id="ARBA00022525"/>
    </source>
</evidence>
<keyword evidence="2" id="KW-0964">Secreted</keyword>
<dbReference type="PANTHER" id="PTHR13723">
    <property type="entry name" value="ADAMTS A DISINTEGRIN AND METALLOPROTEASE WITH THROMBOSPONDIN MOTIFS PROTEASE"/>
    <property type="match status" value="1"/>
</dbReference>
<feature type="binding site" evidence="16 18">
    <location>
        <position position="603"/>
    </location>
    <ligand>
        <name>Zn(2+)</name>
        <dbReference type="ChEBI" id="CHEBI:29105"/>
        <note>catalytic</note>
    </ligand>
</feature>
<dbReference type="InterPro" id="IPR010294">
    <property type="entry name" value="ADAMTS_spacer1"/>
</dbReference>
<protein>
    <recommendedName>
        <fullName evidence="20">Peptidase M12B domain-containing protein</fullName>
    </recommendedName>
</protein>
<feature type="disulfide bond" evidence="17">
    <location>
        <begin position="767"/>
        <end position="804"/>
    </location>
</feature>
<gene>
    <name evidence="21" type="ORF">GEV33_010768</name>
</gene>
<dbReference type="InterPro" id="IPR050439">
    <property type="entry name" value="ADAMTS_ADAMTS-like"/>
</dbReference>
<feature type="disulfide bond" evidence="17">
    <location>
        <begin position="691"/>
        <end position="714"/>
    </location>
</feature>
<feature type="disulfide bond" evidence="17">
    <location>
        <begin position="771"/>
        <end position="809"/>
    </location>
</feature>
<dbReference type="PROSITE" id="PS50215">
    <property type="entry name" value="ADAM_MEPRO"/>
    <property type="match status" value="1"/>
</dbReference>
<proteinExistence type="predicted"/>
<dbReference type="SMART" id="SM00608">
    <property type="entry name" value="ACR"/>
    <property type="match status" value="1"/>
</dbReference>
<feature type="disulfide bond" evidence="17">
    <location>
        <begin position="702"/>
        <end position="720"/>
    </location>
</feature>
<feature type="disulfide bond" evidence="17">
    <location>
        <begin position="782"/>
        <end position="794"/>
    </location>
</feature>
<dbReference type="InterPro" id="IPR000884">
    <property type="entry name" value="TSP1_rpt"/>
</dbReference>
<feature type="binding site" evidence="16 18">
    <location>
        <position position="607"/>
    </location>
    <ligand>
        <name>Zn(2+)</name>
        <dbReference type="ChEBI" id="CHEBI:29105"/>
        <note>catalytic</note>
    </ligand>
</feature>
<dbReference type="InterPro" id="IPR041645">
    <property type="entry name" value="ADAMTS_CR_2"/>
</dbReference>
<comment type="subcellular location">
    <subcellularLocation>
        <location evidence="1">Secreted</location>
        <location evidence="1">Extracellular space</location>
        <location evidence="1">Extracellular matrix</location>
    </subcellularLocation>
</comment>
<feature type="binding site" evidence="16">
    <location>
        <position position="663"/>
    </location>
    <ligand>
        <name>Ca(2+)</name>
        <dbReference type="ChEBI" id="CHEBI:29108"/>
        <label>1</label>
    </ligand>
</feature>
<dbReference type="Gene3D" id="3.40.1620.60">
    <property type="match status" value="1"/>
</dbReference>
<keyword evidence="7" id="KW-0732">Signal</keyword>
<dbReference type="PRINTS" id="PR01857">
    <property type="entry name" value="ADAMTSFAMILY"/>
</dbReference>
<feature type="binding site" evidence="16">
    <location>
        <position position="544"/>
    </location>
    <ligand>
        <name>Ca(2+)</name>
        <dbReference type="ChEBI" id="CHEBI:29108"/>
        <label>1</label>
    </ligand>
</feature>
<keyword evidence="22" id="KW-1185">Reference proteome</keyword>
<accession>A0A8J6HCN1</accession>
<feature type="active site" evidence="15 18">
    <location>
        <position position="604"/>
    </location>
</feature>
<dbReference type="GO" id="GO:0030198">
    <property type="term" value="P:extracellular matrix organization"/>
    <property type="evidence" value="ECO:0007669"/>
    <property type="project" value="InterPro"/>
</dbReference>
<keyword evidence="16" id="KW-0106">Calcium</keyword>
<feature type="binding site" evidence="16">
    <location>
        <position position="551"/>
    </location>
    <ligand>
        <name>Ca(2+)</name>
        <dbReference type="ChEBI" id="CHEBI:29108"/>
        <label>1</label>
    </ligand>
</feature>
<evidence type="ECO:0000313" key="22">
    <source>
        <dbReference type="Proteomes" id="UP000719412"/>
    </source>
</evidence>
<dbReference type="FunFam" id="2.60.120.830:FF:000001">
    <property type="entry name" value="A disintegrin and metalloproteinase with thrombospondin motifs 1"/>
    <property type="match status" value="1"/>
</dbReference>
<feature type="binding site" evidence="16">
    <location>
        <position position="666"/>
    </location>
    <ligand>
        <name>Ca(2+)</name>
        <dbReference type="ChEBI" id="CHEBI:29108"/>
        <label>2</label>
    </ligand>
</feature>
<evidence type="ECO:0000256" key="1">
    <source>
        <dbReference type="ARBA" id="ARBA00004498"/>
    </source>
</evidence>
<keyword evidence="6 16" id="KW-0479">Metal-binding</keyword>
<evidence type="ECO:0000256" key="14">
    <source>
        <dbReference type="ARBA" id="ARBA00023180"/>
    </source>
</evidence>
<evidence type="ECO:0000256" key="4">
    <source>
        <dbReference type="ARBA" id="ARBA00022670"/>
    </source>
</evidence>
<dbReference type="FunFam" id="3.40.390.10:FF:000001">
    <property type="entry name" value="A disintegrin and metalloproteinase with thrombospondin motifs 1"/>
    <property type="match status" value="1"/>
</dbReference>
<dbReference type="Pfam" id="PF17771">
    <property type="entry name" value="ADAMTS_CR_2"/>
    <property type="match status" value="1"/>
</dbReference>
<dbReference type="FunFam" id="2.20.100.10:FF:000006">
    <property type="entry name" value="A disintegrin and metalloproteinase with thrombospondin motifs 1"/>
    <property type="match status" value="1"/>
</dbReference>
<feature type="region of interest" description="Disordered" evidence="19">
    <location>
        <begin position="372"/>
        <end position="391"/>
    </location>
</feature>
<dbReference type="Pfam" id="PF05986">
    <property type="entry name" value="ADAMTS_spacer1"/>
    <property type="match status" value="1"/>
</dbReference>